<sequence length="227" mass="26077">MFDAGRFRILEIPKFFPEPSLTYSFFISWENNLKGKSEFLAYFITNVCFSFVNPGWLAELSSFFQDYCFGEDTAGSALIVDDISSAEMLEFLRCIFFCPTRKPLSIANIPLVLRVATRFEMKPVLARCEVFIANTVNTLDRNKLLQITTAVSQYDPNSSNLTVLIDRLASIREDELNPTQFSEMPGDVVADIYRHRMRTREKKRKEFGCVMGILNSLRSRIRSGDRT</sequence>
<evidence type="ECO:0000313" key="3">
    <source>
        <dbReference type="Proteomes" id="UP000218231"/>
    </source>
</evidence>
<dbReference type="OrthoDB" id="5813706at2759"/>
<feature type="domain" description="BTB" evidence="1">
    <location>
        <begin position="57"/>
        <end position="134"/>
    </location>
</feature>
<dbReference type="InterPro" id="IPR011333">
    <property type="entry name" value="SKP1/BTB/POZ_sf"/>
</dbReference>
<dbReference type="InterPro" id="IPR000210">
    <property type="entry name" value="BTB/POZ_dom"/>
</dbReference>
<gene>
    <name evidence="2" type="ORF">WR25_12885</name>
</gene>
<reference evidence="2 3" key="1">
    <citation type="journal article" date="2017" name="Curr. Biol.">
        <title>Genome architecture and evolution of a unichromosomal asexual nematode.</title>
        <authorList>
            <person name="Fradin H."/>
            <person name="Zegar C."/>
            <person name="Gutwein M."/>
            <person name="Lucas J."/>
            <person name="Kovtun M."/>
            <person name="Corcoran D."/>
            <person name="Baugh L.R."/>
            <person name="Kiontke K."/>
            <person name="Gunsalus K."/>
            <person name="Fitch D.H."/>
            <person name="Piano F."/>
        </authorList>
    </citation>
    <scope>NUCLEOTIDE SEQUENCE [LARGE SCALE GENOMIC DNA]</scope>
    <source>
        <strain evidence="2">PF1309</strain>
    </source>
</reference>
<dbReference type="AlphaFoldDB" id="A0A2A2LUZ8"/>
<evidence type="ECO:0000313" key="2">
    <source>
        <dbReference type="EMBL" id="PAV90010.1"/>
    </source>
</evidence>
<dbReference type="STRING" id="2018661.A0A2A2LUZ8"/>
<dbReference type="EMBL" id="LIAE01006408">
    <property type="protein sequence ID" value="PAV90010.1"/>
    <property type="molecule type" value="Genomic_DNA"/>
</dbReference>
<comment type="caution">
    <text evidence="2">The sequence shown here is derived from an EMBL/GenBank/DDBJ whole genome shotgun (WGS) entry which is preliminary data.</text>
</comment>
<accession>A0A2A2LUZ8</accession>
<evidence type="ECO:0000259" key="1">
    <source>
        <dbReference type="Pfam" id="PF00651"/>
    </source>
</evidence>
<keyword evidence="3" id="KW-1185">Reference proteome</keyword>
<dbReference type="Pfam" id="PF00651">
    <property type="entry name" value="BTB"/>
    <property type="match status" value="1"/>
</dbReference>
<proteinExistence type="predicted"/>
<protein>
    <recommendedName>
        <fullName evidence="1">BTB domain-containing protein</fullName>
    </recommendedName>
</protein>
<dbReference type="SUPFAM" id="SSF54695">
    <property type="entry name" value="POZ domain"/>
    <property type="match status" value="1"/>
</dbReference>
<organism evidence="2 3">
    <name type="scientific">Diploscapter pachys</name>
    <dbReference type="NCBI Taxonomy" id="2018661"/>
    <lineage>
        <taxon>Eukaryota</taxon>
        <taxon>Metazoa</taxon>
        <taxon>Ecdysozoa</taxon>
        <taxon>Nematoda</taxon>
        <taxon>Chromadorea</taxon>
        <taxon>Rhabditida</taxon>
        <taxon>Rhabditina</taxon>
        <taxon>Rhabditomorpha</taxon>
        <taxon>Rhabditoidea</taxon>
        <taxon>Rhabditidae</taxon>
        <taxon>Diploscapter</taxon>
    </lineage>
</organism>
<name>A0A2A2LUZ8_9BILA</name>
<dbReference type="Proteomes" id="UP000218231">
    <property type="component" value="Unassembled WGS sequence"/>
</dbReference>